<dbReference type="Proteomes" id="UP000193622">
    <property type="component" value="Unassembled WGS sequence"/>
</dbReference>
<protein>
    <submittedName>
        <fullName evidence="1">Uncharacterized protein</fullName>
    </submittedName>
</protein>
<organism evidence="1 2">
    <name type="scientific">Mycolicibacterium iranicum</name>
    <name type="common">Mycobacterium iranicum</name>
    <dbReference type="NCBI Taxonomy" id="912594"/>
    <lineage>
        <taxon>Bacteria</taxon>
        <taxon>Bacillati</taxon>
        <taxon>Actinomycetota</taxon>
        <taxon>Actinomycetes</taxon>
        <taxon>Mycobacteriales</taxon>
        <taxon>Mycobacteriaceae</taxon>
        <taxon>Mycolicibacterium</taxon>
    </lineage>
</organism>
<proteinExistence type="predicted"/>
<evidence type="ECO:0000313" key="2">
    <source>
        <dbReference type="Proteomes" id="UP000193622"/>
    </source>
</evidence>
<reference evidence="1 2" key="1">
    <citation type="submission" date="2016-01" db="EMBL/GenBank/DDBJ databases">
        <title>The new phylogeny of the genus Mycobacterium.</title>
        <authorList>
            <person name="Tarcisio F."/>
            <person name="Conor M."/>
            <person name="Antonella G."/>
            <person name="Elisabetta G."/>
            <person name="Giulia F.S."/>
            <person name="Sara T."/>
            <person name="Anna F."/>
            <person name="Clotilde B."/>
            <person name="Roberto B."/>
            <person name="Veronica D.S."/>
            <person name="Fabio R."/>
            <person name="Monica P."/>
            <person name="Olivier J."/>
            <person name="Enrico T."/>
            <person name="Nicola S."/>
        </authorList>
    </citation>
    <scope>NUCLEOTIDE SEQUENCE [LARGE SCALE GENOMIC DNA]</scope>
    <source>
        <strain evidence="1 2">DSM 45541</strain>
    </source>
</reference>
<dbReference type="AlphaFoldDB" id="A0A1X1WFK3"/>
<sequence length="108" mass="11765">MDDLAWFVAVRAVCPIQWPADDLELPFGKVDNVLWCSEHVGGHEQVEVVNDSPYLGFVGLGGPPPEDRGGCAWVFERGRVGDDGVSLGVYGSEVDRVPANRGHSARFR</sequence>
<accession>A0A1X1WFK3</accession>
<name>A0A1X1WFK3_MYCIR</name>
<dbReference type="EMBL" id="LQPC01000042">
    <property type="protein sequence ID" value="ORV85341.1"/>
    <property type="molecule type" value="Genomic_DNA"/>
</dbReference>
<evidence type="ECO:0000313" key="1">
    <source>
        <dbReference type="EMBL" id="ORV85341.1"/>
    </source>
</evidence>
<gene>
    <name evidence="1" type="ORF">AWC12_20720</name>
</gene>
<comment type="caution">
    <text evidence="1">The sequence shown here is derived from an EMBL/GenBank/DDBJ whole genome shotgun (WGS) entry which is preliminary data.</text>
</comment>